<proteinExistence type="predicted"/>
<protein>
    <submittedName>
        <fullName evidence="1">Uncharacterized protein</fullName>
    </submittedName>
</protein>
<dbReference type="Proteomes" id="UP001209540">
    <property type="component" value="Unassembled WGS sequence"/>
</dbReference>
<evidence type="ECO:0000313" key="1">
    <source>
        <dbReference type="EMBL" id="KAI9251011.1"/>
    </source>
</evidence>
<accession>A0AAD5P9R0</accession>
<sequence length="128" mass="15615">MSTLISRTIDQEATINIRKLDTKTRLPSVFVKDPRNEDVEKKALQTRIILAKHLQRQKLQSWPFQDENVRKSVFDWVERRCARRNPTLSVDICEDHWILRRWLVKHWDDFVMNERHRQQVITEGYYVR</sequence>
<dbReference type="AlphaFoldDB" id="A0AAD5P9R0"/>
<organism evidence="1 2">
    <name type="scientific">Phascolomyces articulosus</name>
    <dbReference type="NCBI Taxonomy" id="60185"/>
    <lineage>
        <taxon>Eukaryota</taxon>
        <taxon>Fungi</taxon>
        <taxon>Fungi incertae sedis</taxon>
        <taxon>Mucoromycota</taxon>
        <taxon>Mucoromycotina</taxon>
        <taxon>Mucoromycetes</taxon>
        <taxon>Mucorales</taxon>
        <taxon>Lichtheimiaceae</taxon>
        <taxon>Phascolomyces</taxon>
    </lineage>
</organism>
<gene>
    <name evidence="1" type="ORF">BDA99DRAFT_541652</name>
</gene>
<keyword evidence="2" id="KW-1185">Reference proteome</keyword>
<comment type="caution">
    <text evidence="1">The sequence shown here is derived from an EMBL/GenBank/DDBJ whole genome shotgun (WGS) entry which is preliminary data.</text>
</comment>
<evidence type="ECO:0000313" key="2">
    <source>
        <dbReference type="Proteomes" id="UP001209540"/>
    </source>
</evidence>
<reference evidence="1" key="1">
    <citation type="journal article" date="2022" name="IScience">
        <title>Evolution of zygomycete secretomes and the origins of terrestrial fungal ecologies.</title>
        <authorList>
            <person name="Chang Y."/>
            <person name="Wang Y."/>
            <person name="Mondo S."/>
            <person name="Ahrendt S."/>
            <person name="Andreopoulos W."/>
            <person name="Barry K."/>
            <person name="Beard J."/>
            <person name="Benny G.L."/>
            <person name="Blankenship S."/>
            <person name="Bonito G."/>
            <person name="Cuomo C."/>
            <person name="Desiro A."/>
            <person name="Gervers K.A."/>
            <person name="Hundley H."/>
            <person name="Kuo A."/>
            <person name="LaButti K."/>
            <person name="Lang B.F."/>
            <person name="Lipzen A."/>
            <person name="O'Donnell K."/>
            <person name="Pangilinan J."/>
            <person name="Reynolds N."/>
            <person name="Sandor L."/>
            <person name="Smith M.E."/>
            <person name="Tsang A."/>
            <person name="Grigoriev I.V."/>
            <person name="Stajich J.E."/>
            <person name="Spatafora J.W."/>
        </authorList>
    </citation>
    <scope>NUCLEOTIDE SEQUENCE</scope>
    <source>
        <strain evidence="1">RSA 2281</strain>
    </source>
</reference>
<name>A0AAD5P9R0_9FUNG</name>
<reference evidence="1" key="2">
    <citation type="submission" date="2023-02" db="EMBL/GenBank/DDBJ databases">
        <authorList>
            <consortium name="DOE Joint Genome Institute"/>
            <person name="Mondo S.J."/>
            <person name="Chang Y."/>
            <person name="Wang Y."/>
            <person name="Ahrendt S."/>
            <person name="Andreopoulos W."/>
            <person name="Barry K."/>
            <person name="Beard J."/>
            <person name="Benny G.L."/>
            <person name="Blankenship S."/>
            <person name="Bonito G."/>
            <person name="Cuomo C."/>
            <person name="Desiro A."/>
            <person name="Gervers K.A."/>
            <person name="Hundley H."/>
            <person name="Kuo A."/>
            <person name="LaButti K."/>
            <person name="Lang B.F."/>
            <person name="Lipzen A."/>
            <person name="O'Donnell K."/>
            <person name="Pangilinan J."/>
            <person name="Reynolds N."/>
            <person name="Sandor L."/>
            <person name="Smith M.W."/>
            <person name="Tsang A."/>
            <person name="Grigoriev I.V."/>
            <person name="Stajich J.E."/>
            <person name="Spatafora J.W."/>
        </authorList>
    </citation>
    <scope>NUCLEOTIDE SEQUENCE</scope>
    <source>
        <strain evidence="1">RSA 2281</strain>
    </source>
</reference>
<dbReference type="EMBL" id="JAIXMP010000031">
    <property type="protein sequence ID" value="KAI9251011.1"/>
    <property type="molecule type" value="Genomic_DNA"/>
</dbReference>